<evidence type="ECO:0000313" key="1">
    <source>
        <dbReference type="EMBL" id="REF00243.1"/>
    </source>
</evidence>
<dbReference type="Proteomes" id="UP000256661">
    <property type="component" value="Unassembled WGS sequence"/>
</dbReference>
<comment type="caution">
    <text evidence="1">The sequence shown here is derived from an EMBL/GenBank/DDBJ whole genome shotgun (WGS) entry which is preliminary data.</text>
</comment>
<dbReference type="RefSeq" id="WP_116025415.1">
    <property type="nucleotide sequence ID" value="NZ_QTTT01000001.1"/>
</dbReference>
<proteinExistence type="predicted"/>
<dbReference type="EMBL" id="QTTT01000001">
    <property type="protein sequence ID" value="REF00243.1"/>
    <property type="molecule type" value="Genomic_DNA"/>
</dbReference>
<name>A0A3D9SWC0_9ACTN</name>
<gene>
    <name evidence="1" type="ORF">DFJ69_5771</name>
</gene>
<sequence>MTEQMPATELRAAAAKLRETVAILRAEAKPPQNPLMWFVSDLLVAGNVIAATEDTTAHTLTHGEATWITSMPPALAEPLAAVLDDAAEMYEGTLARVSCEEIRRRVEPNALALVVYELSVARVINGDGGPQ</sequence>
<protein>
    <submittedName>
        <fullName evidence="1">Uncharacterized protein</fullName>
    </submittedName>
</protein>
<reference evidence="1 2" key="1">
    <citation type="submission" date="2018-08" db="EMBL/GenBank/DDBJ databases">
        <title>Sequencing the genomes of 1000 actinobacteria strains.</title>
        <authorList>
            <person name="Klenk H.-P."/>
        </authorList>
    </citation>
    <scope>NUCLEOTIDE SEQUENCE [LARGE SCALE GENOMIC DNA]</scope>
    <source>
        <strain evidence="1 2">DSM 43927</strain>
    </source>
</reference>
<evidence type="ECO:0000313" key="2">
    <source>
        <dbReference type="Proteomes" id="UP000256661"/>
    </source>
</evidence>
<keyword evidence="2" id="KW-1185">Reference proteome</keyword>
<dbReference type="AlphaFoldDB" id="A0A3D9SWC0"/>
<organism evidence="1 2">
    <name type="scientific">Thermomonospora umbrina</name>
    <dbReference type="NCBI Taxonomy" id="111806"/>
    <lineage>
        <taxon>Bacteria</taxon>
        <taxon>Bacillati</taxon>
        <taxon>Actinomycetota</taxon>
        <taxon>Actinomycetes</taxon>
        <taxon>Streptosporangiales</taxon>
        <taxon>Thermomonosporaceae</taxon>
        <taxon>Thermomonospora</taxon>
    </lineage>
</organism>
<accession>A0A3D9SWC0</accession>